<feature type="region of interest" description="Disordered" evidence="1">
    <location>
        <begin position="41"/>
        <end position="69"/>
    </location>
</feature>
<feature type="region of interest" description="Disordered" evidence="1">
    <location>
        <begin position="1"/>
        <end position="23"/>
    </location>
</feature>
<dbReference type="EMBL" id="CADCWJ010000008">
    <property type="protein sequence ID" value="CAA9540030.1"/>
    <property type="molecule type" value="Genomic_DNA"/>
</dbReference>
<evidence type="ECO:0000256" key="1">
    <source>
        <dbReference type="SAM" id="MobiDB-lite"/>
    </source>
</evidence>
<proteinExistence type="predicted"/>
<sequence length="115" mass="12333">MDVGDDRDAFHSSGPSDLPVSWPCPVTIQTGPVRWWIPSTARRSSSRTQANIGNVDVRAPGGPKQSLNTLHAGSPSCFISHPVAQRRDLSQPPRRAARLPGRQRSPAIAGMADDA</sequence>
<protein>
    <submittedName>
        <fullName evidence="2">Uncharacterized protein</fullName>
    </submittedName>
</protein>
<gene>
    <name evidence="2" type="ORF">AVDCRST_MAG87-19</name>
</gene>
<feature type="compositionally biased region" description="Basic and acidic residues" evidence="1">
    <location>
        <begin position="1"/>
        <end position="10"/>
    </location>
</feature>
<name>A0A6J4U4A9_9BACT</name>
<reference evidence="2" key="1">
    <citation type="submission" date="2020-02" db="EMBL/GenBank/DDBJ databases">
        <authorList>
            <person name="Meier V. D."/>
        </authorList>
    </citation>
    <scope>NUCLEOTIDE SEQUENCE</scope>
    <source>
        <strain evidence="2">AVDCRST_MAG87</strain>
    </source>
</reference>
<feature type="region of interest" description="Disordered" evidence="1">
    <location>
        <begin position="83"/>
        <end position="115"/>
    </location>
</feature>
<accession>A0A6J4U4A9</accession>
<organism evidence="2">
    <name type="scientific">uncultured Thermomicrobiales bacterium</name>
    <dbReference type="NCBI Taxonomy" id="1645740"/>
    <lineage>
        <taxon>Bacteria</taxon>
        <taxon>Pseudomonadati</taxon>
        <taxon>Thermomicrobiota</taxon>
        <taxon>Thermomicrobia</taxon>
        <taxon>Thermomicrobiales</taxon>
        <taxon>environmental samples</taxon>
    </lineage>
</organism>
<dbReference type="AlphaFoldDB" id="A0A6J4U4A9"/>
<evidence type="ECO:0000313" key="2">
    <source>
        <dbReference type="EMBL" id="CAA9540030.1"/>
    </source>
</evidence>